<evidence type="ECO:0000313" key="5">
    <source>
        <dbReference type="Proteomes" id="UP001529510"/>
    </source>
</evidence>
<dbReference type="AlphaFoldDB" id="A0ABD0RB93"/>
<feature type="non-terminal residue" evidence="4">
    <location>
        <position position="73"/>
    </location>
</feature>
<dbReference type="FunFam" id="2.10.25.10:FF:000156">
    <property type="entry name" value="cadherin EGF LAG seven-pass G-type receptor 2"/>
    <property type="match status" value="1"/>
</dbReference>
<dbReference type="Pfam" id="PF00008">
    <property type="entry name" value="EGF"/>
    <property type="match status" value="1"/>
</dbReference>
<evidence type="ECO:0000313" key="4">
    <source>
        <dbReference type="EMBL" id="KAL0195729.1"/>
    </source>
</evidence>
<evidence type="ECO:0000259" key="3">
    <source>
        <dbReference type="PROSITE" id="PS50026"/>
    </source>
</evidence>
<evidence type="ECO:0000256" key="1">
    <source>
        <dbReference type="ARBA" id="ARBA00023157"/>
    </source>
</evidence>
<dbReference type="EMBL" id="JAMKFB020000004">
    <property type="protein sequence ID" value="KAL0195729.1"/>
    <property type="molecule type" value="Genomic_DNA"/>
</dbReference>
<dbReference type="SUPFAM" id="SSF57196">
    <property type="entry name" value="EGF/Laminin"/>
    <property type="match status" value="1"/>
</dbReference>
<proteinExistence type="predicted"/>
<dbReference type="Gene3D" id="2.10.25.10">
    <property type="entry name" value="Laminin"/>
    <property type="match status" value="1"/>
</dbReference>
<organism evidence="4 5">
    <name type="scientific">Cirrhinus mrigala</name>
    <name type="common">Mrigala</name>
    <dbReference type="NCBI Taxonomy" id="683832"/>
    <lineage>
        <taxon>Eukaryota</taxon>
        <taxon>Metazoa</taxon>
        <taxon>Chordata</taxon>
        <taxon>Craniata</taxon>
        <taxon>Vertebrata</taxon>
        <taxon>Euteleostomi</taxon>
        <taxon>Actinopterygii</taxon>
        <taxon>Neopterygii</taxon>
        <taxon>Teleostei</taxon>
        <taxon>Ostariophysi</taxon>
        <taxon>Cypriniformes</taxon>
        <taxon>Cyprinidae</taxon>
        <taxon>Labeoninae</taxon>
        <taxon>Labeonini</taxon>
        <taxon>Cirrhinus</taxon>
    </lineage>
</organism>
<accession>A0ABD0RB93</accession>
<keyword evidence="1" id="KW-1015">Disulfide bond</keyword>
<sequence length="73" mass="8106">ENCEVDARSGRCVPGVCKNGGECVNLLVGGFTCNCPSGEYEKPFCEMTTRSFPGQSFITFRGLRQRFHFTVSF</sequence>
<protein>
    <recommendedName>
        <fullName evidence="3">EGF-like domain-containing protein</fullName>
    </recommendedName>
</protein>
<reference evidence="4 5" key="1">
    <citation type="submission" date="2024-05" db="EMBL/GenBank/DDBJ databases">
        <title>Genome sequencing and assembly of Indian major carp, Cirrhinus mrigala (Hamilton, 1822).</title>
        <authorList>
            <person name="Mohindra V."/>
            <person name="Chowdhury L.M."/>
            <person name="Lal K."/>
            <person name="Jena J.K."/>
        </authorList>
    </citation>
    <scope>NUCLEOTIDE SEQUENCE [LARGE SCALE GENOMIC DNA]</scope>
    <source>
        <strain evidence="4">CM1030</strain>
        <tissue evidence="4">Blood</tissue>
    </source>
</reference>
<feature type="domain" description="EGF-like" evidence="3">
    <location>
        <begin position="8"/>
        <end position="46"/>
    </location>
</feature>
<comment type="caution">
    <text evidence="2">Lacks conserved residue(s) required for the propagation of feature annotation.</text>
</comment>
<keyword evidence="2" id="KW-0245">EGF-like domain</keyword>
<dbReference type="InterPro" id="IPR000742">
    <property type="entry name" value="EGF"/>
</dbReference>
<evidence type="ECO:0000256" key="2">
    <source>
        <dbReference type="PROSITE-ProRule" id="PRU00076"/>
    </source>
</evidence>
<feature type="non-terminal residue" evidence="4">
    <location>
        <position position="1"/>
    </location>
</feature>
<dbReference type="InterPro" id="IPR001881">
    <property type="entry name" value="EGF-like_Ca-bd_dom"/>
</dbReference>
<gene>
    <name evidence="4" type="ORF">M9458_009301</name>
</gene>
<comment type="caution">
    <text evidence="4">The sequence shown here is derived from an EMBL/GenBank/DDBJ whole genome shotgun (WGS) entry which is preliminary data.</text>
</comment>
<dbReference type="Proteomes" id="UP001529510">
    <property type="component" value="Unassembled WGS sequence"/>
</dbReference>
<keyword evidence="5" id="KW-1185">Reference proteome</keyword>
<name>A0ABD0RB93_CIRMR</name>
<dbReference type="CDD" id="cd00054">
    <property type="entry name" value="EGF_CA"/>
    <property type="match status" value="1"/>
</dbReference>
<dbReference type="PROSITE" id="PS50026">
    <property type="entry name" value="EGF_3"/>
    <property type="match status" value="1"/>
</dbReference>
<dbReference type="SMART" id="SM00179">
    <property type="entry name" value="EGF_CA"/>
    <property type="match status" value="1"/>
</dbReference>